<name>A0ABT1EK76_9FIRM</name>
<dbReference type="PANTHER" id="PTHR46438">
    <property type="entry name" value="ALPHA/BETA-HYDROLASES SUPERFAMILY PROTEIN"/>
    <property type="match status" value="1"/>
</dbReference>
<evidence type="ECO:0000313" key="3">
    <source>
        <dbReference type="Proteomes" id="UP001523565"/>
    </source>
</evidence>
<proteinExistence type="predicted"/>
<organism evidence="2 3">
    <name type="scientific">Ohessyouella blattaphilus</name>
    <dbReference type="NCBI Taxonomy" id="2949333"/>
    <lineage>
        <taxon>Bacteria</taxon>
        <taxon>Bacillati</taxon>
        <taxon>Bacillota</taxon>
        <taxon>Clostridia</taxon>
        <taxon>Lachnospirales</taxon>
        <taxon>Lachnospiraceae</taxon>
        <taxon>Ohessyouella</taxon>
    </lineage>
</organism>
<dbReference type="SUPFAM" id="SSF53474">
    <property type="entry name" value="alpha/beta-Hydrolases"/>
    <property type="match status" value="1"/>
</dbReference>
<dbReference type="Gene3D" id="3.40.50.1820">
    <property type="entry name" value="alpha/beta hydrolase"/>
    <property type="match status" value="1"/>
</dbReference>
<dbReference type="EMBL" id="JAMZFV010000023">
    <property type="protein sequence ID" value="MCP1111104.1"/>
    <property type="molecule type" value="Genomic_DNA"/>
</dbReference>
<accession>A0ABT1EK76</accession>
<dbReference type="Pfam" id="PF12697">
    <property type="entry name" value="Abhydrolase_6"/>
    <property type="match status" value="1"/>
</dbReference>
<dbReference type="GO" id="GO:0016787">
    <property type="term" value="F:hydrolase activity"/>
    <property type="evidence" value="ECO:0007669"/>
    <property type="project" value="UniProtKB-KW"/>
</dbReference>
<evidence type="ECO:0000313" key="2">
    <source>
        <dbReference type="EMBL" id="MCP1111104.1"/>
    </source>
</evidence>
<dbReference type="Proteomes" id="UP001523565">
    <property type="component" value="Unassembled WGS sequence"/>
</dbReference>
<keyword evidence="2" id="KW-0378">Hydrolase</keyword>
<dbReference type="InterPro" id="IPR029058">
    <property type="entry name" value="AB_hydrolase_fold"/>
</dbReference>
<sequence>MNWKKKLAIVTAFTGATITTIHIINKVISLNATKEHILMRSSGTFYEWRFGKVFYKKIGIGSPILLIHDFKSFSSSDEWNQTINSLAKDHTVYALDLLGCGRSDKPNMTYTNYLYVQLITDFIKHVIGQPTDVIATGASSSFVLAACHNEQDIINKIIMVNPVSMKSISLPPSKRTKSAAWVLNVPIIGTLLYHVLSSKYRLRKYINREYFSLPDSYSKTLLDTYYESVNETSAKSKHLYASMVGKYTTLQLSLFLKNLNNSIYIIDGNIDPEAHLIASEYQEILPSIESVFIKGSGGMPQLDAPSEFLENTKLFLS</sequence>
<protein>
    <submittedName>
        <fullName evidence="2">Alpha/beta fold hydrolase</fullName>
    </submittedName>
</protein>
<dbReference type="InterPro" id="IPR000073">
    <property type="entry name" value="AB_hydrolase_1"/>
</dbReference>
<dbReference type="PANTHER" id="PTHR46438:SF2">
    <property type="entry name" value="ALPHA_BETA-HYDROLASES SUPERFAMILY PROTEIN"/>
    <property type="match status" value="1"/>
</dbReference>
<reference evidence="2 3" key="1">
    <citation type="journal article" date="2022" name="Genome Biol. Evol.">
        <title>Host diet, physiology and behaviors set the stage for Lachnospiraceae cladogenesis.</title>
        <authorList>
            <person name="Vera-Ponce De Leon A."/>
            <person name="Schneider M."/>
            <person name="Jahnes B.C."/>
            <person name="Sadowski V."/>
            <person name="Camuy-Velez L.A."/>
            <person name="Duan J."/>
            <person name="Sabree Z.L."/>
        </authorList>
    </citation>
    <scope>NUCLEOTIDE SEQUENCE [LARGE SCALE GENOMIC DNA]</scope>
    <source>
        <strain evidence="2 3">PAL227</strain>
    </source>
</reference>
<gene>
    <name evidence="2" type="ORF">NK118_12680</name>
</gene>
<dbReference type="RefSeq" id="WP_262069985.1">
    <property type="nucleotide sequence ID" value="NZ_JAMXOC010000023.1"/>
</dbReference>
<feature type="domain" description="AB hydrolase-1" evidence="1">
    <location>
        <begin position="64"/>
        <end position="309"/>
    </location>
</feature>
<evidence type="ECO:0000259" key="1">
    <source>
        <dbReference type="Pfam" id="PF12697"/>
    </source>
</evidence>
<keyword evidence="3" id="KW-1185">Reference proteome</keyword>
<comment type="caution">
    <text evidence="2">The sequence shown here is derived from an EMBL/GenBank/DDBJ whole genome shotgun (WGS) entry which is preliminary data.</text>
</comment>